<feature type="modified residue" description="4-aspartylphosphate" evidence="1">
    <location>
        <position position="53"/>
    </location>
</feature>
<evidence type="ECO:0000259" key="3">
    <source>
        <dbReference type="PROSITE" id="PS50930"/>
    </source>
</evidence>
<dbReference type="OrthoDB" id="2168082at2"/>
<dbReference type="SMART" id="SM00448">
    <property type="entry name" value="REC"/>
    <property type="match status" value="1"/>
</dbReference>
<reference evidence="4 5" key="1">
    <citation type="submission" date="2016-12" db="EMBL/GenBank/DDBJ databases">
        <title>Trade-off between light-utilization and light-protection in marine flavobacteria.</title>
        <authorList>
            <person name="Kumagai Y."/>
            <person name="Yoshizawa S."/>
            <person name="Kogure K."/>
            <person name="Iwasaki W."/>
        </authorList>
    </citation>
    <scope>NUCLEOTIDE SEQUENCE [LARGE SCALE GENOMIC DNA]</scope>
    <source>
        <strain evidence="4 5">NBRC 108759</strain>
    </source>
</reference>
<dbReference type="Gene3D" id="2.40.50.1020">
    <property type="entry name" value="LytTr DNA-binding domain"/>
    <property type="match status" value="1"/>
</dbReference>
<keyword evidence="1" id="KW-0597">Phosphoprotein</keyword>
<dbReference type="InterPro" id="IPR046947">
    <property type="entry name" value="LytR-like"/>
</dbReference>
<dbReference type="PROSITE" id="PS50930">
    <property type="entry name" value="HTH_LYTTR"/>
    <property type="match status" value="1"/>
</dbReference>
<dbReference type="PANTHER" id="PTHR37299:SF1">
    <property type="entry name" value="STAGE 0 SPORULATION PROTEIN A HOMOLOG"/>
    <property type="match status" value="1"/>
</dbReference>
<keyword evidence="5" id="KW-1185">Reference proteome</keyword>
<protein>
    <submittedName>
        <fullName evidence="4">DNA-binding response regulator</fullName>
    </submittedName>
</protein>
<accession>A0A2S7WR32</accession>
<evidence type="ECO:0000256" key="1">
    <source>
        <dbReference type="PROSITE-ProRule" id="PRU00169"/>
    </source>
</evidence>
<comment type="caution">
    <text evidence="4">The sequence shown here is derived from an EMBL/GenBank/DDBJ whole genome shotgun (WGS) entry which is preliminary data.</text>
</comment>
<sequence>MDCIIIDDDATARLITRQLCLNSGKINVIDEFSSAIEAIKFLNSNTVDMVYLDIHMPTFSGFDFIKTLKNPPKIVLTTSDKNLALEAFEYKSVVDYLVKPINKERFDKSLDKLFSISNNVEESIIEKKETPEHIYVNVDRRLVKVHIPSIFLIEAKGDYINIKTKEKNYIVHSTLKKIQDKLPTHLFFKVHRSFIINTSEIIDIEDNTVLVNKDVVPVSRSNKGELMKKLNLL</sequence>
<evidence type="ECO:0000313" key="5">
    <source>
        <dbReference type="Proteomes" id="UP000238882"/>
    </source>
</evidence>
<dbReference type="Proteomes" id="UP000238882">
    <property type="component" value="Unassembled WGS sequence"/>
</dbReference>
<feature type="domain" description="Response regulatory" evidence="2">
    <location>
        <begin position="2"/>
        <end position="114"/>
    </location>
</feature>
<dbReference type="RefSeq" id="WP_105016671.1">
    <property type="nucleotide sequence ID" value="NZ_MSCN01000001.1"/>
</dbReference>
<dbReference type="Gene3D" id="3.40.50.2300">
    <property type="match status" value="1"/>
</dbReference>
<evidence type="ECO:0000259" key="2">
    <source>
        <dbReference type="PROSITE" id="PS50110"/>
    </source>
</evidence>
<dbReference type="Pfam" id="PF04397">
    <property type="entry name" value="LytTR"/>
    <property type="match status" value="1"/>
</dbReference>
<dbReference type="GO" id="GO:0000156">
    <property type="term" value="F:phosphorelay response regulator activity"/>
    <property type="evidence" value="ECO:0007669"/>
    <property type="project" value="InterPro"/>
</dbReference>
<keyword evidence="4" id="KW-0238">DNA-binding</keyword>
<dbReference type="InterPro" id="IPR001789">
    <property type="entry name" value="Sig_transdc_resp-reg_receiver"/>
</dbReference>
<gene>
    <name evidence="4" type="ORF">BTO18_13220</name>
</gene>
<dbReference type="PROSITE" id="PS50110">
    <property type="entry name" value="RESPONSE_REGULATORY"/>
    <property type="match status" value="1"/>
</dbReference>
<dbReference type="Pfam" id="PF00072">
    <property type="entry name" value="Response_reg"/>
    <property type="match status" value="1"/>
</dbReference>
<dbReference type="InterPro" id="IPR007492">
    <property type="entry name" value="LytTR_DNA-bd_dom"/>
</dbReference>
<dbReference type="InterPro" id="IPR011006">
    <property type="entry name" value="CheY-like_superfamily"/>
</dbReference>
<dbReference type="SUPFAM" id="SSF52172">
    <property type="entry name" value="CheY-like"/>
    <property type="match status" value="1"/>
</dbReference>
<dbReference type="GO" id="GO:0003677">
    <property type="term" value="F:DNA binding"/>
    <property type="evidence" value="ECO:0007669"/>
    <property type="project" value="UniProtKB-KW"/>
</dbReference>
<dbReference type="SMART" id="SM00850">
    <property type="entry name" value="LytTR"/>
    <property type="match status" value="1"/>
</dbReference>
<proteinExistence type="predicted"/>
<evidence type="ECO:0000313" key="4">
    <source>
        <dbReference type="EMBL" id="PQJ80075.1"/>
    </source>
</evidence>
<dbReference type="EMBL" id="MSCN01000001">
    <property type="protein sequence ID" value="PQJ80075.1"/>
    <property type="molecule type" value="Genomic_DNA"/>
</dbReference>
<dbReference type="AlphaFoldDB" id="A0A2S7WR32"/>
<name>A0A2S7WR32_9FLAO</name>
<feature type="domain" description="HTH LytTR-type" evidence="3">
    <location>
        <begin position="134"/>
        <end position="232"/>
    </location>
</feature>
<organism evidence="4 5">
    <name type="scientific">Polaribacter porphyrae</name>
    <dbReference type="NCBI Taxonomy" id="1137780"/>
    <lineage>
        <taxon>Bacteria</taxon>
        <taxon>Pseudomonadati</taxon>
        <taxon>Bacteroidota</taxon>
        <taxon>Flavobacteriia</taxon>
        <taxon>Flavobacteriales</taxon>
        <taxon>Flavobacteriaceae</taxon>
    </lineage>
</organism>
<dbReference type="PANTHER" id="PTHR37299">
    <property type="entry name" value="TRANSCRIPTIONAL REGULATOR-RELATED"/>
    <property type="match status" value="1"/>
</dbReference>